<dbReference type="OMA" id="HWCATAT"/>
<dbReference type="Gene3D" id="1.25.70.10">
    <property type="entry name" value="Transcription termination factor 3, mitochondrial"/>
    <property type="match status" value="2"/>
</dbReference>
<dbReference type="EnsemblPlants" id="Ma03_t10940.1">
    <property type="protein sequence ID" value="Ma03_p10940.1"/>
    <property type="gene ID" value="Ma03_g10940"/>
</dbReference>
<keyword evidence="3" id="KW-0809">Transit peptide</keyword>
<keyword evidence="2" id="KW-0806">Transcription termination</keyword>
<dbReference type="FunCoup" id="A0A804IAR8">
    <property type="interactions" value="2082"/>
</dbReference>
<dbReference type="Pfam" id="PF02536">
    <property type="entry name" value="mTERF"/>
    <property type="match status" value="2"/>
</dbReference>
<reference evidence="4" key="1">
    <citation type="submission" date="2021-03" db="EMBL/GenBank/DDBJ databases">
        <authorList>
            <consortium name="Genoscope - CEA"/>
            <person name="William W."/>
        </authorList>
    </citation>
    <scope>NUCLEOTIDE SEQUENCE</scope>
    <source>
        <strain evidence="4">Doubled-haploid Pahang</strain>
    </source>
</reference>
<keyword evidence="6" id="KW-1185">Reference proteome</keyword>
<dbReference type="InParanoid" id="A0A804IAR8"/>
<dbReference type="KEGG" id="mus:103977903"/>
<gene>
    <name evidence="4" type="ORF">GSMUA_213900.1</name>
</gene>
<dbReference type="SMART" id="SM00733">
    <property type="entry name" value="Mterf"/>
    <property type="match status" value="5"/>
</dbReference>
<reference evidence="5" key="2">
    <citation type="submission" date="2021-05" db="UniProtKB">
        <authorList>
            <consortium name="EnsemblPlants"/>
        </authorList>
    </citation>
    <scope>IDENTIFICATION</scope>
    <source>
        <strain evidence="5">subsp. malaccensis</strain>
    </source>
</reference>
<evidence type="ECO:0000313" key="4">
    <source>
        <dbReference type="EMBL" id="CAG1849804.1"/>
    </source>
</evidence>
<evidence type="ECO:0000313" key="5">
    <source>
        <dbReference type="EnsemblPlants" id="Ma03_p10940.1"/>
    </source>
</evidence>
<dbReference type="Gramene" id="Ma03_t10940.1">
    <property type="protein sequence ID" value="Ma03_p10940.1"/>
    <property type="gene ID" value="Ma03_g10940"/>
</dbReference>
<dbReference type="InterPro" id="IPR003690">
    <property type="entry name" value="MTERF"/>
</dbReference>
<dbReference type="GO" id="GO:0009507">
    <property type="term" value="C:chloroplast"/>
    <property type="evidence" value="ECO:0000318"/>
    <property type="project" value="GO_Central"/>
</dbReference>
<evidence type="ECO:0000256" key="2">
    <source>
        <dbReference type="ARBA" id="ARBA00022472"/>
    </source>
</evidence>
<comment type="similarity">
    <text evidence="1">Belongs to the mTERF family.</text>
</comment>
<dbReference type="AlphaFoldDB" id="A0A804IAR8"/>
<evidence type="ECO:0000256" key="1">
    <source>
        <dbReference type="ARBA" id="ARBA00007692"/>
    </source>
</evidence>
<evidence type="ECO:0000256" key="3">
    <source>
        <dbReference type="ARBA" id="ARBA00022946"/>
    </source>
</evidence>
<sequence>MGLLESSRTIRRFRVEGLLESSRIYLGCLTPWKSTTSRVSGSQKRPFVTKNLLGSAKNLIFRHNSTCSSVRHLSLVEFRGFCTDVVPKESQTISQKTLAVAEVQAALVDYLHGTRGILSDDAEHISKHCPVFLAKLLKKVENEDNIGNAMSRFFHYHPINEFEPFFESIGLTSDEISSLLPRDLMFLSDDKKLIENYNGLCNYGIAHGKIGKIYKEATEVFRCHFRVLESKLGAYEGLGLSKSTIIKVVASSPILLIGGVNDEFVKVLEELENIGIQRDWIGGVLSEKNAYNWSHMLVLLQFFIELGFTKEALGDLIRRHPGFMLDGSGSAIFLLVGLLLKSGGTKKKLFSLFSQFPNVQFGIFMGNLWHGVMFLVKIEMETADIHKILLSHTEMLGSCPLKAPETIITELLVRPKQLCQIIKEDPDQLKKYALGIKVKPLRTKAKPIAKSNEHEQSLREKRKFLVHLGFIEDSKEMEKALTLCRGKGDELQDRYDFLVKLGLDPNDVSNMIKVYPHVLNQKIDVLESKISFLTNDLGYPVSSLVAFPSYLCYTVQRVSLRLSMYDWLKGRGKVKCRLALSSILACSDKKFMKRFVNVDPEGPKVWEDLKNSCKPALSSS</sequence>
<keyword evidence="2" id="KW-0804">Transcription</keyword>
<protein>
    <submittedName>
        <fullName evidence="4">(wild Malaysian banana) hypothetical protein</fullName>
    </submittedName>
</protein>
<name>A0A804IAR8_MUSAM</name>
<dbReference type="Proteomes" id="UP000012960">
    <property type="component" value="Unplaced"/>
</dbReference>
<organism evidence="5 6">
    <name type="scientific">Musa acuminata subsp. malaccensis</name>
    <name type="common">Wild banana</name>
    <name type="synonym">Musa malaccensis</name>
    <dbReference type="NCBI Taxonomy" id="214687"/>
    <lineage>
        <taxon>Eukaryota</taxon>
        <taxon>Viridiplantae</taxon>
        <taxon>Streptophyta</taxon>
        <taxon>Embryophyta</taxon>
        <taxon>Tracheophyta</taxon>
        <taxon>Spermatophyta</taxon>
        <taxon>Magnoliopsida</taxon>
        <taxon>Liliopsida</taxon>
        <taxon>Zingiberales</taxon>
        <taxon>Musaceae</taxon>
        <taxon>Musa</taxon>
    </lineage>
</organism>
<dbReference type="PANTHER" id="PTHR13068">
    <property type="entry name" value="CGI-12 PROTEIN-RELATED"/>
    <property type="match status" value="1"/>
</dbReference>
<dbReference type="EMBL" id="HG996468">
    <property type="protein sequence ID" value="CAG1849804.1"/>
    <property type="molecule type" value="Genomic_DNA"/>
</dbReference>
<dbReference type="OrthoDB" id="764594at2759"/>
<evidence type="ECO:0000313" key="6">
    <source>
        <dbReference type="Proteomes" id="UP000012960"/>
    </source>
</evidence>
<dbReference type="FunFam" id="1.25.70.10:FF:000019">
    <property type="entry name" value="mTERF family protein"/>
    <property type="match status" value="1"/>
</dbReference>
<proteinExistence type="inferred from homology"/>
<dbReference type="GO" id="GO:0003676">
    <property type="term" value="F:nucleic acid binding"/>
    <property type="evidence" value="ECO:0007669"/>
    <property type="project" value="InterPro"/>
</dbReference>
<dbReference type="GO" id="GO:0009658">
    <property type="term" value="P:chloroplast organization"/>
    <property type="evidence" value="ECO:0000318"/>
    <property type="project" value="GO_Central"/>
</dbReference>
<dbReference type="PANTHER" id="PTHR13068:SF38">
    <property type="entry name" value="TRANSCRIPTION TERMINATION FACTOR FAMILY PROTEIN"/>
    <property type="match status" value="1"/>
</dbReference>
<dbReference type="GO" id="GO:0006353">
    <property type="term" value="P:DNA-templated transcription termination"/>
    <property type="evidence" value="ECO:0007669"/>
    <property type="project" value="UniProtKB-KW"/>
</dbReference>
<keyword evidence="2" id="KW-0805">Transcription regulation</keyword>
<accession>A0A804IAR8</accession>
<dbReference type="InterPro" id="IPR038538">
    <property type="entry name" value="MTERF_sf"/>
</dbReference>